<dbReference type="GeneID" id="65279992"/>
<organism evidence="2 3">
    <name type="scientific">Acidithiobacillus ferrooxidans</name>
    <name type="common">Thiobacillus ferrooxidans</name>
    <dbReference type="NCBI Taxonomy" id="920"/>
    <lineage>
        <taxon>Bacteria</taxon>
        <taxon>Pseudomonadati</taxon>
        <taxon>Pseudomonadota</taxon>
        <taxon>Acidithiobacillia</taxon>
        <taxon>Acidithiobacillales</taxon>
        <taxon>Acidithiobacillaceae</taxon>
        <taxon>Acidithiobacillus</taxon>
    </lineage>
</organism>
<name>A0A2W1KKB6_ACIFR</name>
<sequence length="228" mass="23219">MGWMQWSVLAMGGMLILAGCATTTTNGMSPQSQGMVGNYPAFAAAPLPPARVTSAPVRSAPAVVSRPPAPSITPPPVRYSSAALPLTTVAPALPAAPAIPAAPSAAQTLSDAGTSFSGAWQGDMTKARQDSARCAAMSSAARTSCWQDVSAWAEKRAAHYQALSTRATGAQSQQLQSAAKFFGVTGEWASACSSITSQQCAESPLIGKMQQWKASVGIPGAAVTIPTP</sequence>
<feature type="chain" id="PRO_5016129529" description="Lipoprotein" evidence="1">
    <location>
        <begin position="22"/>
        <end position="228"/>
    </location>
</feature>
<evidence type="ECO:0008006" key="4">
    <source>
        <dbReference type="Google" id="ProtNLM"/>
    </source>
</evidence>
<proteinExistence type="predicted"/>
<dbReference type="AlphaFoldDB" id="A0A2W1KKB6"/>
<dbReference type="OrthoDB" id="5298904at2"/>
<keyword evidence="1" id="KW-0732">Signal</keyword>
<dbReference type="OMA" id="SQWASAC"/>
<gene>
    <name evidence="2" type="ORF">DN052_04455</name>
</gene>
<comment type="caution">
    <text evidence="2">The sequence shown here is derived from an EMBL/GenBank/DDBJ whole genome shotgun (WGS) entry which is preliminary data.</text>
</comment>
<protein>
    <recommendedName>
        <fullName evidence="4">Lipoprotein</fullName>
    </recommendedName>
</protein>
<accession>A0A2W1KKB6</accession>
<dbReference type="EMBL" id="QKQP01000001">
    <property type="protein sequence ID" value="PZD82284.1"/>
    <property type="molecule type" value="Genomic_DNA"/>
</dbReference>
<evidence type="ECO:0000313" key="3">
    <source>
        <dbReference type="Proteomes" id="UP000248886"/>
    </source>
</evidence>
<evidence type="ECO:0000313" key="2">
    <source>
        <dbReference type="EMBL" id="PZD82284.1"/>
    </source>
</evidence>
<feature type="signal peptide" evidence="1">
    <location>
        <begin position="1"/>
        <end position="21"/>
    </location>
</feature>
<dbReference type="RefSeq" id="WP_012536256.1">
    <property type="nucleotide sequence ID" value="NZ_AP025160.1"/>
</dbReference>
<evidence type="ECO:0000256" key="1">
    <source>
        <dbReference type="SAM" id="SignalP"/>
    </source>
</evidence>
<reference evidence="2 3" key="1">
    <citation type="submission" date="2018-06" db="EMBL/GenBank/DDBJ databases">
        <title>Draft sequence of Acidithiobacillus ferrooxidans CCM 4253.</title>
        <authorList>
            <person name="Moya-Beltran A."/>
            <person name="Castro M."/>
            <person name="Covarrubias P.C."/>
            <person name="Issotta F."/>
            <person name="Janiczek O."/>
            <person name="Mandl M."/>
            <person name="Kucera J."/>
            <person name="Quatrini R."/>
        </authorList>
    </citation>
    <scope>NUCLEOTIDE SEQUENCE [LARGE SCALE GENOMIC DNA]</scope>
    <source>
        <strain evidence="2 3">CCM 4253</strain>
    </source>
</reference>
<dbReference type="Proteomes" id="UP000248886">
    <property type="component" value="Unassembled WGS sequence"/>
</dbReference>